<feature type="transmembrane region" description="Helical" evidence="1">
    <location>
        <begin position="47"/>
        <end position="65"/>
    </location>
</feature>
<protein>
    <submittedName>
        <fullName evidence="2">Uncharacterized protein</fullName>
    </submittedName>
</protein>
<dbReference type="EMBL" id="MPUH01000078">
    <property type="protein sequence ID" value="OMJ91573.1"/>
    <property type="molecule type" value="Genomic_DNA"/>
</dbReference>
<reference evidence="2 3" key="1">
    <citation type="submission" date="2016-11" db="EMBL/GenBank/DDBJ databases">
        <title>The macronuclear genome of Stentor coeruleus: a giant cell with tiny introns.</title>
        <authorList>
            <person name="Slabodnick M."/>
            <person name="Ruby J.G."/>
            <person name="Reiff S.B."/>
            <person name="Swart E.C."/>
            <person name="Gosai S."/>
            <person name="Prabakaran S."/>
            <person name="Witkowska E."/>
            <person name="Larue G.E."/>
            <person name="Fisher S."/>
            <person name="Freeman R.M."/>
            <person name="Gunawardena J."/>
            <person name="Chu W."/>
            <person name="Stover N.A."/>
            <person name="Gregory B.D."/>
            <person name="Nowacki M."/>
            <person name="Derisi J."/>
            <person name="Roy S.W."/>
            <person name="Marshall W.F."/>
            <person name="Sood P."/>
        </authorList>
    </citation>
    <scope>NUCLEOTIDE SEQUENCE [LARGE SCALE GENOMIC DNA]</scope>
    <source>
        <strain evidence="2">WM001</strain>
    </source>
</reference>
<gene>
    <name evidence="2" type="ORF">SteCoe_5827</name>
</gene>
<comment type="caution">
    <text evidence="2">The sequence shown here is derived from an EMBL/GenBank/DDBJ whole genome shotgun (WGS) entry which is preliminary data.</text>
</comment>
<keyword evidence="1" id="KW-0812">Transmembrane</keyword>
<dbReference type="AlphaFoldDB" id="A0A1R2CRG2"/>
<keyword evidence="3" id="KW-1185">Reference proteome</keyword>
<keyword evidence="1" id="KW-0472">Membrane</keyword>
<proteinExistence type="predicted"/>
<organism evidence="2 3">
    <name type="scientific">Stentor coeruleus</name>
    <dbReference type="NCBI Taxonomy" id="5963"/>
    <lineage>
        <taxon>Eukaryota</taxon>
        <taxon>Sar</taxon>
        <taxon>Alveolata</taxon>
        <taxon>Ciliophora</taxon>
        <taxon>Postciliodesmatophora</taxon>
        <taxon>Heterotrichea</taxon>
        <taxon>Heterotrichida</taxon>
        <taxon>Stentoridae</taxon>
        <taxon>Stentor</taxon>
    </lineage>
</organism>
<evidence type="ECO:0000313" key="3">
    <source>
        <dbReference type="Proteomes" id="UP000187209"/>
    </source>
</evidence>
<accession>A0A1R2CRG2</accession>
<dbReference type="Proteomes" id="UP000187209">
    <property type="component" value="Unassembled WGS sequence"/>
</dbReference>
<name>A0A1R2CRG2_9CILI</name>
<evidence type="ECO:0000313" key="2">
    <source>
        <dbReference type="EMBL" id="OMJ91573.1"/>
    </source>
</evidence>
<feature type="transmembrane region" description="Helical" evidence="1">
    <location>
        <begin position="7"/>
        <end position="27"/>
    </location>
</feature>
<sequence length="89" mass="9861">MGQFCKVYCLLISLVGAGYLLGFGLALSSGYEYAKVDDKESGAFNCFIASGIYCTYPVIFILLFIRNRCKSQKPTSNDIPLLEIRKESS</sequence>
<keyword evidence="1" id="KW-1133">Transmembrane helix</keyword>
<evidence type="ECO:0000256" key="1">
    <source>
        <dbReference type="SAM" id="Phobius"/>
    </source>
</evidence>